<feature type="transmembrane region" description="Helical" evidence="1">
    <location>
        <begin position="44"/>
        <end position="68"/>
    </location>
</feature>
<organism evidence="2">
    <name type="scientific">Cacopsylla melanoneura</name>
    <dbReference type="NCBI Taxonomy" id="428564"/>
    <lineage>
        <taxon>Eukaryota</taxon>
        <taxon>Metazoa</taxon>
        <taxon>Ecdysozoa</taxon>
        <taxon>Arthropoda</taxon>
        <taxon>Hexapoda</taxon>
        <taxon>Insecta</taxon>
        <taxon>Pterygota</taxon>
        <taxon>Neoptera</taxon>
        <taxon>Paraneoptera</taxon>
        <taxon>Hemiptera</taxon>
        <taxon>Sternorrhyncha</taxon>
        <taxon>Psylloidea</taxon>
        <taxon>Psyllidae</taxon>
        <taxon>Psyllinae</taxon>
        <taxon>Cacopsylla</taxon>
    </lineage>
</organism>
<name>A0A8D8Y3P2_9HEMI</name>
<protein>
    <submittedName>
        <fullName evidence="2">Uncharacterized protein</fullName>
    </submittedName>
</protein>
<reference evidence="2" key="1">
    <citation type="submission" date="2021-05" db="EMBL/GenBank/DDBJ databases">
        <authorList>
            <person name="Alioto T."/>
            <person name="Alioto T."/>
            <person name="Gomez Garrido J."/>
        </authorList>
    </citation>
    <scope>NUCLEOTIDE SEQUENCE</scope>
</reference>
<feature type="transmembrane region" description="Helical" evidence="1">
    <location>
        <begin position="75"/>
        <end position="93"/>
    </location>
</feature>
<dbReference type="EMBL" id="HBUF01358967">
    <property type="protein sequence ID" value="CAG6719519.1"/>
    <property type="molecule type" value="Transcribed_RNA"/>
</dbReference>
<keyword evidence="1" id="KW-1133">Transmembrane helix</keyword>
<keyword evidence="1" id="KW-0472">Membrane</keyword>
<keyword evidence="1" id="KW-0812">Transmembrane</keyword>
<dbReference type="AlphaFoldDB" id="A0A8D8Y3P2"/>
<sequence>MSSFIFFFASFRSSQNSIFCNGVLSLILNSSSRLVIIDLVPSESFVLNILLFSLASLFSFITACFIAFSRSSYSSCTVLSVLLLFLVISFNLLSSIIRYWQYFSVEVLIFIVLSL</sequence>
<accession>A0A8D8Y3P2</accession>
<proteinExistence type="predicted"/>
<dbReference type="EMBL" id="HBUF01358966">
    <property type="protein sequence ID" value="CAG6719516.1"/>
    <property type="molecule type" value="Transcribed_RNA"/>
</dbReference>
<dbReference type="EMBL" id="HBUF01358968">
    <property type="protein sequence ID" value="CAG6719522.1"/>
    <property type="molecule type" value="Transcribed_RNA"/>
</dbReference>
<evidence type="ECO:0000313" key="2">
    <source>
        <dbReference type="EMBL" id="CAG6719522.1"/>
    </source>
</evidence>
<evidence type="ECO:0000256" key="1">
    <source>
        <dbReference type="SAM" id="Phobius"/>
    </source>
</evidence>